<dbReference type="FunFam" id="4.10.410.10:FF:000004">
    <property type="entry name" value="Tissue factor pathway inhibitor"/>
    <property type="match status" value="1"/>
</dbReference>
<dbReference type="PRINTS" id="PR00759">
    <property type="entry name" value="BASICPTASE"/>
</dbReference>
<feature type="signal peptide" evidence="7">
    <location>
        <begin position="1"/>
        <end position="15"/>
    </location>
</feature>
<protein>
    <recommendedName>
        <fullName evidence="8">BPTI/Kunitz inhibitor domain-containing protein</fullName>
    </recommendedName>
</protein>
<dbReference type="FunFam" id="2.10.25.10:FF:000055">
    <property type="entry name" value="alpha-tectorin isoform X1"/>
    <property type="match status" value="1"/>
</dbReference>
<evidence type="ECO:0000313" key="9">
    <source>
        <dbReference type="EMBL" id="KAG8181904.1"/>
    </source>
</evidence>
<comment type="caution">
    <text evidence="9">The sequence shown here is derived from an EMBL/GenBank/DDBJ whole genome shotgun (WGS) entry which is preliminary data.</text>
</comment>
<evidence type="ECO:0000256" key="5">
    <source>
        <dbReference type="ARBA" id="ARBA00049646"/>
    </source>
</evidence>
<keyword evidence="2" id="KW-0646">Protease inhibitor</keyword>
<dbReference type="CDD" id="cd00109">
    <property type="entry name" value="Kunitz-type"/>
    <property type="match status" value="1"/>
</dbReference>
<gene>
    <name evidence="9" type="ORF">JTE90_026062</name>
</gene>
<keyword evidence="10" id="KW-1185">Reference proteome</keyword>
<dbReference type="PANTHER" id="PTHR47247:SF1">
    <property type="entry name" value="KUNITZ-TYPE PROTEASE INHIBITOR 2"/>
    <property type="match status" value="1"/>
</dbReference>
<dbReference type="Pfam" id="PF01826">
    <property type="entry name" value="TIL"/>
    <property type="match status" value="1"/>
</dbReference>
<evidence type="ECO:0000313" key="10">
    <source>
        <dbReference type="Proteomes" id="UP000827092"/>
    </source>
</evidence>
<feature type="domain" description="BPTI/Kunitz inhibitor" evidence="8">
    <location>
        <begin position="91"/>
        <end position="141"/>
    </location>
</feature>
<name>A0AAV6UD24_9ARAC</name>
<dbReference type="SUPFAM" id="SSF57362">
    <property type="entry name" value="BPTI-like"/>
    <property type="match status" value="2"/>
</dbReference>
<dbReference type="Pfam" id="PF00014">
    <property type="entry name" value="Kunitz_BPTI"/>
    <property type="match status" value="2"/>
</dbReference>
<dbReference type="PROSITE" id="PS50279">
    <property type="entry name" value="BPTI_KUNITZ_2"/>
    <property type="match status" value="2"/>
</dbReference>
<keyword evidence="4" id="KW-1015">Disulfide bond</keyword>
<dbReference type="PANTHER" id="PTHR47247">
    <property type="entry name" value="KUNITZ-TYPE PROTEASE INHIBITOR 2"/>
    <property type="match status" value="1"/>
</dbReference>
<dbReference type="CDD" id="cd19941">
    <property type="entry name" value="TIL"/>
    <property type="match status" value="1"/>
</dbReference>
<dbReference type="PROSITE" id="PS00280">
    <property type="entry name" value="BPTI_KUNITZ_1"/>
    <property type="match status" value="2"/>
</dbReference>
<dbReference type="EMBL" id="JAFNEN010000490">
    <property type="protein sequence ID" value="KAG8181904.1"/>
    <property type="molecule type" value="Genomic_DNA"/>
</dbReference>
<evidence type="ECO:0000259" key="8">
    <source>
        <dbReference type="PROSITE" id="PS50279"/>
    </source>
</evidence>
<dbReference type="InterPro" id="IPR002223">
    <property type="entry name" value="Kunitz_BPTI"/>
</dbReference>
<keyword evidence="3" id="KW-0722">Serine protease inhibitor</keyword>
<comment type="similarity">
    <text evidence="5">Belongs to the venom Kunitz-type family. 01 (intermediate) subfamily.</text>
</comment>
<evidence type="ECO:0000256" key="1">
    <source>
        <dbReference type="ARBA" id="ARBA00007611"/>
    </source>
</evidence>
<dbReference type="Proteomes" id="UP000827092">
    <property type="component" value="Unassembled WGS sequence"/>
</dbReference>
<evidence type="ECO:0000256" key="3">
    <source>
        <dbReference type="ARBA" id="ARBA00022900"/>
    </source>
</evidence>
<evidence type="ECO:0000256" key="7">
    <source>
        <dbReference type="SAM" id="SignalP"/>
    </source>
</evidence>
<dbReference type="Gene3D" id="2.10.25.10">
    <property type="entry name" value="Laminin"/>
    <property type="match status" value="1"/>
</dbReference>
<dbReference type="SUPFAM" id="SSF57567">
    <property type="entry name" value="Serine protease inhibitors"/>
    <property type="match status" value="1"/>
</dbReference>
<dbReference type="InterPro" id="IPR002919">
    <property type="entry name" value="TIL_dom"/>
</dbReference>
<sequence length="207" mass="23311">MKVLVGFCILAVAFARQDGCGPHQTFDECGTLCPLTCDNYQNPPKVCGLMCVPGCHCDEGYVLNKDKRCVKTEECAAKANPVDVGGVDEFCLAEQDPGWCKGNFRRWYYDAQTETCRRFVYGGCQGNKNQYETKQECVKRCKGVKSQRPKILPELCKASANSGNCSAFFVRFYFDSITGQCRRFFYSGCNGNRNNFKTLRECNRTCT</sequence>
<organism evidence="9 10">
    <name type="scientific">Oedothorax gibbosus</name>
    <dbReference type="NCBI Taxonomy" id="931172"/>
    <lineage>
        <taxon>Eukaryota</taxon>
        <taxon>Metazoa</taxon>
        <taxon>Ecdysozoa</taxon>
        <taxon>Arthropoda</taxon>
        <taxon>Chelicerata</taxon>
        <taxon>Arachnida</taxon>
        <taxon>Araneae</taxon>
        <taxon>Araneomorphae</taxon>
        <taxon>Entelegynae</taxon>
        <taxon>Araneoidea</taxon>
        <taxon>Linyphiidae</taxon>
        <taxon>Erigoninae</taxon>
        <taxon>Oedothorax</taxon>
    </lineage>
</organism>
<dbReference type="GO" id="GO:0004867">
    <property type="term" value="F:serine-type endopeptidase inhibitor activity"/>
    <property type="evidence" value="ECO:0007669"/>
    <property type="project" value="UniProtKB-KW"/>
</dbReference>
<evidence type="ECO:0000256" key="2">
    <source>
        <dbReference type="ARBA" id="ARBA00022690"/>
    </source>
</evidence>
<evidence type="ECO:0000256" key="6">
    <source>
        <dbReference type="ARBA" id="ARBA00093388"/>
    </source>
</evidence>
<evidence type="ECO:0000256" key="4">
    <source>
        <dbReference type="ARBA" id="ARBA00023157"/>
    </source>
</evidence>
<dbReference type="SMART" id="SM00131">
    <property type="entry name" value="KU"/>
    <property type="match status" value="2"/>
</dbReference>
<comment type="similarity">
    <text evidence="1">Belongs to the serine protease inhibitor-like (TIL domain-containing) family.</text>
</comment>
<dbReference type="InterPro" id="IPR036880">
    <property type="entry name" value="Kunitz_BPTI_sf"/>
</dbReference>
<accession>A0AAV6UD24</accession>
<dbReference type="InterPro" id="IPR036084">
    <property type="entry name" value="Ser_inhib-like_sf"/>
</dbReference>
<reference evidence="9 10" key="1">
    <citation type="journal article" date="2022" name="Nat. Ecol. Evol.">
        <title>A masculinizing supergene underlies an exaggerated male reproductive morph in a spider.</title>
        <authorList>
            <person name="Hendrickx F."/>
            <person name="De Corte Z."/>
            <person name="Sonet G."/>
            <person name="Van Belleghem S.M."/>
            <person name="Kostlbacher S."/>
            <person name="Vangestel C."/>
        </authorList>
    </citation>
    <scope>NUCLEOTIDE SEQUENCE [LARGE SCALE GENOMIC DNA]</scope>
    <source>
        <strain evidence="9">W744_W776</strain>
    </source>
</reference>
<proteinExistence type="inferred from homology"/>
<keyword evidence="7" id="KW-0732">Signal</keyword>
<feature type="chain" id="PRO_5043507364" description="BPTI/Kunitz inhibitor domain-containing protein" evidence="7">
    <location>
        <begin position="16"/>
        <end position="207"/>
    </location>
</feature>
<dbReference type="AlphaFoldDB" id="A0AAV6UD24"/>
<dbReference type="Gene3D" id="4.10.410.10">
    <property type="entry name" value="Pancreatic trypsin inhibitor Kunitz domain"/>
    <property type="match status" value="2"/>
</dbReference>
<dbReference type="InterPro" id="IPR020901">
    <property type="entry name" value="Prtase_inh_Kunz-CS"/>
</dbReference>
<comment type="function">
    <text evidence="6">Serine protease inhibitor that inhibits trypsin at a molar ratio of 1:1.</text>
</comment>
<feature type="domain" description="BPTI/Kunitz inhibitor" evidence="8">
    <location>
        <begin position="156"/>
        <end position="206"/>
    </location>
</feature>